<dbReference type="SUPFAM" id="SSF53335">
    <property type="entry name" value="S-adenosyl-L-methionine-dependent methyltransferases"/>
    <property type="match status" value="1"/>
</dbReference>
<evidence type="ECO:0000256" key="2">
    <source>
        <dbReference type="ARBA" id="ARBA00022679"/>
    </source>
</evidence>
<dbReference type="Gene3D" id="1.10.10.10">
    <property type="entry name" value="Winged helix-like DNA-binding domain superfamily/Winged helix DNA-binding domain"/>
    <property type="match status" value="1"/>
</dbReference>
<dbReference type="EMBL" id="CP009809">
    <property type="protein sequence ID" value="ATZ50074.1"/>
    <property type="molecule type" value="Genomic_DNA"/>
</dbReference>
<dbReference type="Pfam" id="PF00891">
    <property type="entry name" value="Methyltransf_2"/>
    <property type="match status" value="1"/>
</dbReference>
<keyword evidence="6" id="KW-1185">Reference proteome</keyword>
<dbReference type="AlphaFoldDB" id="A0A384JI89"/>
<dbReference type="KEGG" id="bfu:BCIN_05g04620"/>
<dbReference type="InterPro" id="IPR001077">
    <property type="entry name" value="COMT_C"/>
</dbReference>
<dbReference type="Proteomes" id="UP000001798">
    <property type="component" value="Chromosome 5"/>
</dbReference>
<dbReference type="InterPro" id="IPR016461">
    <property type="entry name" value="COMT-like"/>
</dbReference>
<dbReference type="GO" id="GO:0032259">
    <property type="term" value="P:methylation"/>
    <property type="evidence" value="ECO:0007669"/>
    <property type="project" value="UniProtKB-KW"/>
</dbReference>
<evidence type="ECO:0000256" key="1">
    <source>
        <dbReference type="ARBA" id="ARBA00022603"/>
    </source>
</evidence>
<evidence type="ECO:0000313" key="5">
    <source>
        <dbReference type="EMBL" id="ATZ50074.1"/>
    </source>
</evidence>
<dbReference type="VEuPathDB" id="FungiDB:Bcin05g04620"/>
<keyword evidence="3" id="KW-0949">S-adenosyl-L-methionine</keyword>
<feature type="domain" description="O-methyltransferase C-terminal" evidence="4">
    <location>
        <begin position="197"/>
        <end position="391"/>
    </location>
</feature>
<keyword evidence="2" id="KW-0808">Transferase</keyword>
<dbReference type="PROSITE" id="PS51683">
    <property type="entry name" value="SAM_OMT_II"/>
    <property type="match status" value="1"/>
</dbReference>
<evidence type="ECO:0000313" key="6">
    <source>
        <dbReference type="Proteomes" id="UP000001798"/>
    </source>
</evidence>
<reference evidence="5 6" key="1">
    <citation type="journal article" date="2011" name="PLoS Genet.">
        <title>Genomic analysis of the necrotrophic fungal pathogens Sclerotinia sclerotiorum and Botrytis cinerea.</title>
        <authorList>
            <person name="Amselem J."/>
            <person name="Cuomo C.A."/>
            <person name="van Kan J.A."/>
            <person name="Viaud M."/>
            <person name="Benito E.P."/>
            <person name="Couloux A."/>
            <person name="Coutinho P.M."/>
            <person name="de Vries R.P."/>
            <person name="Dyer P.S."/>
            <person name="Fillinger S."/>
            <person name="Fournier E."/>
            <person name="Gout L."/>
            <person name="Hahn M."/>
            <person name="Kohn L."/>
            <person name="Lapalu N."/>
            <person name="Plummer K.M."/>
            <person name="Pradier J.M."/>
            <person name="Quevillon E."/>
            <person name="Sharon A."/>
            <person name="Simon A."/>
            <person name="ten Have A."/>
            <person name="Tudzynski B."/>
            <person name="Tudzynski P."/>
            <person name="Wincker P."/>
            <person name="Andrew M."/>
            <person name="Anthouard V."/>
            <person name="Beever R.E."/>
            <person name="Beffa R."/>
            <person name="Benoit I."/>
            <person name="Bouzid O."/>
            <person name="Brault B."/>
            <person name="Chen Z."/>
            <person name="Choquer M."/>
            <person name="Collemare J."/>
            <person name="Cotton P."/>
            <person name="Danchin E.G."/>
            <person name="Da Silva C."/>
            <person name="Gautier A."/>
            <person name="Giraud C."/>
            <person name="Giraud T."/>
            <person name="Gonzalez C."/>
            <person name="Grossetete S."/>
            <person name="Guldener U."/>
            <person name="Henrissat B."/>
            <person name="Howlett B.J."/>
            <person name="Kodira C."/>
            <person name="Kretschmer M."/>
            <person name="Lappartient A."/>
            <person name="Leroch M."/>
            <person name="Levis C."/>
            <person name="Mauceli E."/>
            <person name="Neuveglise C."/>
            <person name="Oeser B."/>
            <person name="Pearson M."/>
            <person name="Poulain J."/>
            <person name="Poussereau N."/>
            <person name="Quesneville H."/>
            <person name="Rascle C."/>
            <person name="Schumacher J."/>
            <person name="Segurens B."/>
            <person name="Sexton A."/>
            <person name="Silva E."/>
            <person name="Sirven C."/>
            <person name="Soanes D.M."/>
            <person name="Talbot N.J."/>
            <person name="Templeton M."/>
            <person name="Yandava C."/>
            <person name="Yarden O."/>
            <person name="Zeng Q."/>
            <person name="Rollins J.A."/>
            <person name="Lebrun M.H."/>
            <person name="Dickman M."/>
        </authorList>
    </citation>
    <scope>NUCLEOTIDE SEQUENCE [LARGE SCALE GENOMIC DNA]</scope>
    <source>
        <strain evidence="5 6">B05.10</strain>
    </source>
</reference>
<dbReference type="PANTHER" id="PTHR43712:SF12">
    <property type="entry name" value="STERIGMATOCYSTIN 8-O-METHYLTRANSFERASE"/>
    <property type="match status" value="1"/>
</dbReference>
<name>A0A384JI89_BOTFB</name>
<evidence type="ECO:0000256" key="3">
    <source>
        <dbReference type="ARBA" id="ARBA00022691"/>
    </source>
</evidence>
<dbReference type="GeneID" id="5429111"/>
<reference evidence="5 6" key="3">
    <citation type="journal article" date="2017" name="Mol. Plant Pathol.">
        <title>A gapless genome sequence of the fungus Botrytis cinerea.</title>
        <authorList>
            <person name="Van Kan J.A."/>
            <person name="Stassen J.H."/>
            <person name="Mosbach A."/>
            <person name="Van Der Lee T.A."/>
            <person name="Faino L."/>
            <person name="Farmer A.D."/>
            <person name="Papasotiriou D.G."/>
            <person name="Zhou S."/>
            <person name="Seidl M.F."/>
            <person name="Cottam E."/>
            <person name="Edel D."/>
            <person name="Hahn M."/>
            <person name="Schwartz D.C."/>
            <person name="Dietrich R.A."/>
            <person name="Widdison S."/>
            <person name="Scalliet G."/>
        </authorList>
    </citation>
    <scope>NUCLEOTIDE SEQUENCE [LARGE SCALE GENOMIC DNA]</scope>
    <source>
        <strain evidence="5 6">B05.10</strain>
    </source>
</reference>
<dbReference type="OrthoDB" id="1606438at2759"/>
<dbReference type="GO" id="GO:0008171">
    <property type="term" value="F:O-methyltransferase activity"/>
    <property type="evidence" value="ECO:0007669"/>
    <property type="project" value="InterPro"/>
</dbReference>
<accession>A0A384JI89</accession>
<dbReference type="RefSeq" id="XP_024548804.1">
    <property type="nucleotide sequence ID" value="XM_024693019.1"/>
</dbReference>
<gene>
    <name evidence="5" type="ORF">BCIN_05g04620</name>
</gene>
<proteinExistence type="predicted"/>
<dbReference type="InterPro" id="IPR029063">
    <property type="entry name" value="SAM-dependent_MTases_sf"/>
</dbReference>
<dbReference type="PANTHER" id="PTHR43712">
    <property type="entry name" value="PUTATIVE (AFU_ORTHOLOGUE AFUA_4G14580)-RELATED"/>
    <property type="match status" value="1"/>
</dbReference>
<protein>
    <recommendedName>
        <fullName evidence="4">O-methyltransferase C-terminal domain-containing protein</fullName>
    </recommendedName>
</protein>
<dbReference type="InterPro" id="IPR036388">
    <property type="entry name" value="WH-like_DNA-bd_sf"/>
</dbReference>
<sequence>MSNYSRLSELAAQIQASTCTVDKYLKDHNLPAPSFHEDGPVDFGLNKEAQKALEAAKTSSLELFDLLQGPAVALRPTYNGVGLQAIYRYDIASKVPINGQISYQDLSTKCGLGVVNLQRILRFAMVWNRCFTEPQKGFVAHSAASRVLVDNPMARSGLGFKFDETWQALAHTLDAIRDHGETEDVTKTGWSHYHKTDQSLFEYHSSRPAMSSRMAEAMMFFSSAVPVSSQASFLVNNYPWDTVTKVVDVGGAQGHISVELAQTYPKLELVLQDLPSVVEGIEKTLPKNVKDRIETIGHDFFTDQTVQADVYLFSQIFHNWPEAHCIKILRALIPQLKPGARVICYDHLLPEPGAVPILKEQAARAMDMIMFSLFNSRERDADDWATLFQAADPRFGKPKVCIPEGSNLGIIEAVWEAKVGLEQN</sequence>
<keyword evidence="1" id="KW-0489">Methyltransferase</keyword>
<organism evidence="5 6">
    <name type="scientific">Botryotinia fuckeliana (strain B05.10)</name>
    <name type="common">Noble rot fungus</name>
    <name type="synonym">Botrytis cinerea</name>
    <dbReference type="NCBI Taxonomy" id="332648"/>
    <lineage>
        <taxon>Eukaryota</taxon>
        <taxon>Fungi</taxon>
        <taxon>Dikarya</taxon>
        <taxon>Ascomycota</taxon>
        <taxon>Pezizomycotina</taxon>
        <taxon>Leotiomycetes</taxon>
        <taxon>Helotiales</taxon>
        <taxon>Sclerotiniaceae</taxon>
        <taxon>Botrytis</taxon>
    </lineage>
</organism>
<evidence type="ECO:0000259" key="4">
    <source>
        <dbReference type="Pfam" id="PF00891"/>
    </source>
</evidence>
<reference evidence="5 6" key="2">
    <citation type="journal article" date="2012" name="Eukaryot. Cell">
        <title>Genome update of Botrytis cinerea strains B05.10 and T4.</title>
        <authorList>
            <person name="Staats M."/>
            <person name="van Kan J.A."/>
        </authorList>
    </citation>
    <scope>NUCLEOTIDE SEQUENCE [LARGE SCALE GENOMIC DNA]</scope>
    <source>
        <strain evidence="5 6">B05.10</strain>
    </source>
</reference>
<dbReference type="Gene3D" id="3.40.50.150">
    <property type="entry name" value="Vaccinia Virus protein VP39"/>
    <property type="match status" value="1"/>
</dbReference>